<comment type="caution">
    <text evidence="3">The sequence shown here is derived from an EMBL/GenBank/DDBJ whole genome shotgun (WGS) entry which is preliminary data.</text>
</comment>
<organism evidence="3 4">
    <name type="scientific">Ilex paraguariensis</name>
    <name type="common">yerba mate</name>
    <dbReference type="NCBI Taxonomy" id="185542"/>
    <lineage>
        <taxon>Eukaryota</taxon>
        <taxon>Viridiplantae</taxon>
        <taxon>Streptophyta</taxon>
        <taxon>Embryophyta</taxon>
        <taxon>Tracheophyta</taxon>
        <taxon>Spermatophyta</taxon>
        <taxon>Magnoliopsida</taxon>
        <taxon>eudicotyledons</taxon>
        <taxon>Gunneridae</taxon>
        <taxon>Pentapetalae</taxon>
        <taxon>asterids</taxon>
        <taxon>campanulids</taxon>
        <taxon>Aquifoliales</taxon>
        <taxon>Aquifoliaceae</taxon>
        <taxon>Ilex</taxon>
    </lineage>
</organism>
<name>A0ABC8UVA0_9AQUA</name>
<keyword evidence="4" id="KW-1185">Reference proteome</keyword>
<dbReference type="PANTHER" id="PTHR34210">
    <property type="entry name" value="OS01G0252900 PROTEIN"/>
    <property type="match status" value="1"/>
</dbReference>
<accession>A0ABC8UVA0</accession>
<evidence type="ECO:0000256" key="1">
    <source>
        <dbReference type="SAM" id="Coils"/>
    </source>
</evidence>
<dbReference type="PANTHER" id="PTHR34210:SF1">
    <property type="entry name" value="OS03G0274700 PROTEIN"/>
    <property type="match status" value="1"/>
</dbReference>
<proteinExistence type="predicted"/>
<evidence type="ECO:0000313" key="3">
    <source>
        <dbReference type="EMBL" id="CAK9184657.1"/>
    </source>
</evidence>
<gene>
    <name evidence="3" type="ORF">ILEXP_LOCUS55012</name>
</gene>
<feature type="region of interest" description="Disordered" evidence="2">
    <location>
        <begin position="56"/>
        <end position="125"/>
    </location>
</feature>
<evidence type="ECO:0000313" key="4">
    <source>
        <dbReference type="Proteomes" id="UP001642360"/>
    </source>
</evidence>
<dbReference type="Proteomes" id="UP001642360">
    <property type="component" value="Unassembled WGS sequence"/>
</dbReference>
<reference evidence="3 4" key="1">
    <citation type="submission" date="2024-02" db="EMBL/GenBank/DDBJ databases">
        <authorList>
            <person name="Vignale AGUSTIN F."/>
            <person name="Sosa J E."/>
            <person name="Modenutti C."/>
        </authorList>
    </citation>
    <scope>NUCLEOTIDE SEQUENCE [LARGE SCALE GENOMIC DNA]</scope>
</reference>
<feature type="coiled-coil region" evidence="1">
    <location>
        <begin position="9"/>
        <end position="36"/>
    </location>
</feature>
<keyword evidence="1" id="KW-0175">Coiled coil</keyword>
<evidence type="ECO:0000256" key="2">
    <source>
        <dbReference type="SAM" id="MobiDB-lite"/>
    </source>
</evidence>
<sequence>MDSLSCLHVERINAINAQYEEQLAALRAQHASHRDEFLRRESHGRQHQYQQAMDHFTSTGMGPSDPHGYGAAVAPGGEQLRTYGGDNYNSYREQTRFLGNTRDRGFESRGQYPGGRVYDTASRYY</sequence>
<protein>
    <submittedName>
        <fullName evidence="3">Uncharacterized protein</fullName>
    </submittedName>
</protein>
<dbReference type="EMBL" id="CAUOFW020009057">
    <property type="protein sequence ID" value="CAK9184657.1"/>
    <property type="molecule type" value="Genomic_DNA"/>
</dbReference>
<dbReference type="AlphaFoldDB" id="A0ABC8UVA0"/>